<evidence type="ECO:0000256" key="5">
    <source>
        <dbReference type="ARBA" id="ARBA00012438"/>
    </source>
</evidence>
<comment type="catalytic activity">
    <reaction evidence="1">
        <text>ATP + protein L-histidine = ADP + protein N-phospho-L-histidine.</text>
        <dbReference type="EC" id="2.7.13.3"/>
    </reaction>
</comment>
<evidence type="ECO:0000256" key="6">
    <source>
        <dbReference type="ARBA" id="ARBA00017322"/>
    </source>
</evidence>
<dbReference type="InterPro" id="IPR005467">
    <property type="entry name" value="His_kinase_dom"/>
</dbReference>
<name>A0A1Y2PDE6_9FLAO</name>
<dbReference type="GO" id="GO:0005886">
    <property type="term" value="C:plasma membrane"/>
    <property type="evidence" value="ECO:0007669"/>
    <property type="project" value="UniProtKB-SubCell"/>
</dbReference>
<keyword evidence="21" id="KW-0802">TPR repeat</keyword>
<comment type="cofactor">
    <cofactor evidence="2">
        <name>[4Fe-4S] cluster</name>
        <dbReference type="ChEBI" id="CHEBI:49883"/>
    </cofactor>
</comment>
<dbReference type="InterPro" id="IPR011712">
    <property type="entry name" value="Sig_transdc_His_kin_sub3_dim/P"/>
</dbReference>
<feature type="repeat" description="TPR" evidence="21">
    <location>
        <begin position="192"/>
        <end position="225"/>
    </location>
</feature>
<evidence type="ECO:0000256" key="21">
    <source>
        <dbReference type="PROSITE-ProRule" id="PRU00339"/>
    </source>
</evidence>
<reference evidence="24 25" key="1">
    <citation type="submission" date="2015-03" db="EMBL/GenBank/DDBJ databases">
        <title>Genome sequence of Tenacibaculum sp. S2-2, isolated from intestinal microbiota of sea cucumber, Apostichopus japonicas.</title>
        <authorList>
            <person name="Shao Z."/>
            <person name="Wang L."/>
            <person name="Li X."/>
        </authorList>
    </citation>
    <scope>NUCLEOTIDE SEQUENCE [LARGE SCALE GENOMIC DNA]</scope>
    <source>
        <strain evidence="24 25">S2-2</strain>
    </source>
</reference>
<keyword evidence="7" id="KW-1003">Cell membrane</keyword>
<keyword evidence="18 22" id="KW-0472">Membrane</keyword>
<evidence type="ECO:0000256" key="8">
    <source>
        <dbReference type="ARBA" id="ARBA00022485"/>
    </source>
</evidence>
<evidence type="ECO:0000256" key="2">
    <source>
        <dbReference type="ARBA" id="ARBA00001966"/>
    </source>
</evidence>
<evidence type="ECO:0000256" key="17">
    <source>
        <dbReference type="ARBA" id="ARBA00023014"/>
    </source>
</evidence>
<protein>
    <recommendedName>
        <fullName evidence="6">Oxygen sensor histidine kinase NreB</fullName>
        <ecNumber evidence="5">2.7.13.3</ecNumber>
    </recommendedName>
    <alternativeName>
        <fullName evidence="20">Nitrogen regulation protein B</fullName>
    </alternativeName>
</protein>
<evidence type="ECO:0000256" key="16">
    <source>
        <dbReference type="ARBA" id="ARBA00023012"/>
    </source>
</evidence>
<evidence type="ECO:0000256" key="19">
    <source>
        <dbReference type="ARBA" id="ARBA00024827"/>
    </source>
</evidence>
<evidence type="ECO:0000256" key="14">
    <source>
        <dbReference type="ARBA" id="ARBA00022989"/>
    </source>
</evidence>
<dbReference type="CDD" id="cd16917">
    <property type="entry name" value="HATPase_UhpB-NarQ-NarX-like"/>
    <property type="match status" value="1"/>
</dbReference>
<dbReference type="SMART" id="SM00028">
    <property type="entry name" value="TPR"/>
    <property type="match status" value="3"/>
</dbReference>
<dbReference type="SUPFAM" id="SSF55874">
    <property type="entry name" value="ATPase domain of HSP90 chaperone/DNA topoisomerase II/histidine kinase"/>
    <property type="match status" value="1"/>
</dbReference>
<evidence type="ECO:0000256" key="22">
    <source>
        <dbReference type="SAM" id="Phobius"/>
    </source>
</evidence>
<evidence type="ECO:0000256" key="20">
    <source>
        <dbReference type="ARBA" id="ARBA00030800"/>
    </source>
</evidence>
<keyword evidence="17" id="KW-0411">Iron-sulfur</keyword>
<dbReference type="PROSITE" id="PS50109">
    <property type="entry name" value="HIS_KIN"/>
    <property type="match status" value="1"/>
</dbReference>
<dbReference type="GO" id="GO:0046983">
    <property type="term" value="F:protein dimerization activity"/>
    <property type="evidence" value="ECO:0007669"/>
    <property type="project" value="InterPro"/>
</dbReference>
<dbReference type="InterPro" id="IPR036890">
    <property type="entry name" value="HATPase_C_sf"/>
</dbReference>
<dbReference type="InterPro" id="IPR019734">
    <property type="entry name" value="TPR_rpt"/>
</dbReference>
<dbReference type="InParanoid" id="A0A1Y2PDE6"/>
<dbReference type="SMART" id="SM00387">
    <property type="entry name" value="HATPase_c"/>
    <property type="match status" value="1"/>
</dbReference>
<proteinExistence type="predicted"/>
<dbReference type="GO" id="GO:0046872">
    <property type="term" value="F:metal ion binding"/>
    <property type="evidence" value="ECO:0007669"/>
    <property type="project" value="UniProtKB-KW"/>
</dbReference>
<dbReference type="EMBL" id="LAPZ01000003">
    <property type="protein sequence ID" value="OSY88200.1"/>
    <property type="molecule type" value="Genomic_DNA"/>
</dbReference>
<dbReference type="InterPro" id="IPR004358">
    <property type="entry name" value="Sig_transdc_His_kin-like_C"/>
</dbReference>
<evidence type="ECO:0000256" key="3">
    <source>
        <dbReference type="ARBA" id="ARBA00004496"/>
    </source>
</evidence>
<dbReference type="InterPro" id="IPR003594">
    <property type="entry name" value="HATPase_dom"/>
</dbReference>
<dbReference type="EC" id="2.7.13.3" evidence="5"/>
<dbReference type="FunCoup" id="A0A1Y2PDE6">
    <property type="interactions" value="29"/>
</dbReference>
<keyword evidence="14 22" id="KW-1133">Transmembrane helix</keyword>
<keyword evidence="13" id="KW-0418">Kinase</keyword>
<dbReference type="InterPro" id="IPR011990">
    <property type="entry name" value="TPR-like_helical_dom_sf"/>
</dbReference>
<keyword evidence="25" id="KW-1185">Reference proteome</keyword>
<dbReference type="GO" id="GO:0051539">
    <property type="term" value="F:4 iron, 4 sulfur cluster binding"/>
    <property type="evidence" value="ECO:0007669"/>
    <property type="project" value="UniProtKB-KW"/>
</dbReference>
<gene>
    <name evidence="24" type="ORF">WH52_05290</name>
</gene>
<evidence type="ECO:0000259" key="23">
    <source>
        <dbReference type="PROSITE" id="PS50109"/>
    </source>
</evidence>
<comment type="subcellular location">
    <subcellularLocation>
        <location evidence="4">Cell membrane</location>
        <topology evidence="4">Multi-pass membrane protein</topology>
    </subcellularLocation>
    <subcellularLocation>
        <location evidence="3">Cytoplasm</location>
    </subcellularLocation>
</comment>
<evidence type="ECO:0000256" key="1">
    <source>
        <dbReference type="ARBA" id="ARBA00000085"/>
    </source>
</evidence>
<keyword evidence="9" id="KW-0963">Cytoplasm</keyword>
<dbReference type="GO" id="GO:0005737">
    <property type="term" value="C:cytoplasm"/>
    <property type="evidence" value="ECO:0007669"/>
    <property type="project" value="UniProtKB-SubCell"/>
</dbReference>
<dbReference type="Gene3D" id="1.20.5.1930">
    <property type="match status" value="1"/>
</dbReference>
<dbReference type="PANTHER" id="PTHR24421">
    <property type="entry name" value="NITRATE/NITRITE SENSOR PROTEIN NARX-RELATED"/>
    <property type="match status" value="1"/>
</dbReference>
<sequence length="666" mass="78383">MNYFNRKIFLFIILFISLNQNIFSKKRSLDITKNDSIIHWIKLSKQKSLSLTKRKLNLFKAIKHLKKDKDYSKNLSEIAYRFYILKDTVNFLKLNKKAQTWAIQRKDTFTIADTHWSYAYYYKNDEIYDKAYQHYNEAFQNFKFIKEEYKMARMLFAMAFIKGLYRDYAGSEVQTLQSIKIFKRLINNEWLYRAYNHLGLLQIDIKEYDKALFYFNKSLEYFSKIENKEKVYLASYNNIGNVYLEKGLYKKAIETYNIDLKNKVSLVDYATLIDNKALAKLYLKDTNEIKNTFFKALSIRDSLKNKTGILTSKLNISNYYKYLNDTINAIKYANEALILAKELKNGRDYLASLNQLANLDIYNQKKYFDRYIEFNDSLVIAERRTQNKFTRIEFETDEYIAETKRLNQQRIWIIVTSIGGILILSLLYFLRVQKVRNEKLLLEAEQQQANEEVYVLTLQQQAKLEEERINERNRISAELHDSILGKLFGTRVNLGFLAMAMQPETQVKHQSFLDELQDIEKEIRDVSHKLSDNFDSSNVNFTNIIEQLLKDKSALGNFKYQFNFDENIVWKNITEITKVNLYRIIQEALQNIIKHAKAKNVILGASIKKNVLQITLQDDGIGFNTEKKKKGIGIKNINSRVVKIGGTIDLLSEENKGTTLVIKIPL</sequence>
<evidence type="ECO:0000313" key="24">
    <source>
        <dbReference type="EMBL" id="OSY88200.1"/>
    </source>
</evidence>
<evidence type="ECO:0000313" key="25">
    <source>
        <dbReference type="Proteomes" id="UP000194221"/>
    </source>
</evidence>
<dbReference type="Gene3D" id="3.30.565.10">
    <property type="entry name" value="Histidine kinase-like ATPase, C-terminal domain"/>
    <property type="match status" value="1"/>
</dbReference>
<keyword evidence="10" id="KW-0808">Transferase</keyword>
<dbReference type="InterPro" id="IPR050482">
    <property type="entry name" value="Sensor_HK_TwoCompSys"/>
</dbReference>
<evidence type="ECO:0000256" key="13">
    <source>
        <dbReference type="ARBA" id="ARBA00022777"/>
    </source>
</evidence>
<dbReference type="Proteomes" id="UP000194221">
    <property type="component" value="Unassembled WGS sequence"/>
</dbReference>
<keyword evidence="12" id="KW-0479">Metal-binding</keyword>
<dbReference type="PANTHER" id="PTHR24421:SF37">
    <property type="entry name" value="SENSOR HISTIDINE KINASE NARS"/>
    <property type="match status" value="1"/>
</dbReference>
<organism evidence="24 25">
    <name type="scientific">Tenacibaculum holothuriorum</name>
    <dbReference type="NCBI Taxonomy" id="1635173"/>
    <lineage>
        <taxon>Bacteria</taxon>
        <taxon>Pseudomonadati</taxon>
        <taxon>Bacteroidota</taxon>
        <taxon>Flavobacteriia</taxon>
        <taxon>Flavobacteriales</taxon>
        <taxon>Flavobacteriaceae</taxon>
        <taxon>Tenacibaculum</taxon>
    </lineage>
</organism>
<evidence type="ECO:0000256" key="7">
    <source>
        <dbReference type="ARBA" id="ARBA00022475"/>
    </source>
</evidence>
<dbReference type="AlphaFoldDB" id="A0A1Y2PDE6"/>
<evidence type="ECO:0000256" key="11">
    <source>
        <dbReference type="ARBA" id="ARBA00022692"/>
    </source>
</evidence>
<comment type="caution">
    <text evidence="24">The sequence shown here is derived from an EMBL/GenBank/DDBJ whole genome shotgun (WGS) entry which is preliminary data.</text>
</comment>
<feature type="domain" description="Histidine kinase" evidence="23">
    <location>
        <begin position="581"/>
        <end position="666"/>
    </location>
</feature>
<evidence type="ECO:0000256" key="15">
    <source>
        <dbReference type="ARBA" id="ARBA00023004"/>
    </source>
</evidence>
<evidence type="ECO:0000256" key="18">
    <source>
        <dbReference type="ARBA" id="ARBA00023136"/>
    </source>
</evidence>
<evidence type="ECO:0000256" key="10">
    <source>
        <dbReference type="ARBA" id="ARBA00022679"/>
    </source>
</evidence>
<dbReference type="STRING" id="1635173.WH52_05290"/>
<evidence type="ECO:0000256" key="12">
    <source>
        <dbReference type="ARBA" id="ARBA00022723"/>
    </source>
</evidence>
<dbReference type="SUPFAM" id="SSF48452">
    <property type="entry name" value="TPR-like"/>
    <property type="match status" value="1"/>
</dbReference>
<keyword evidence="15" id="KW-0408">Iron</keyword>
<dbReference type="PROSITE" id="PS50005">
    <property type="entry name" value="TPR"/>
    <property type="match status" value="1"/>
</dbReference>
<dbReference type="Pfam" id="PF07730">
    <property type="entry name" value="HisKA_3"/>
    <property type="match status" value="1"/>
</dbReference>
<keyword evidence="8" id="KW-0004">4Fe-4S</keyword>
<dbReference type="Gene3D" id="1.25.40.10">
    <property type="entry name" value="Tetratricopeptide repeat domain"/>
    <property type="match status" value="2"/>
</dbReference>
<evidence type="ECO:0000256" key="4">
    <source>
        <dbReference type="ARBA" id="ARBA00004651"/>
    </source>
</evidence>
<comment type="function">
    <text evidence="19">Member of the two-component regulatory system NreB/NreC involved in the control of dissimilatory nitrate/nitrite reduction in response to oxygen. NreB functions as a direct oxygen sensor histidine kinase which is autophosphorylated, in the absence of oxygen, probably at the conserved histidine residue, and transfers its phosphate group probably to a conserved aspartate residue of NreC. NreB/NreC activates the expression of the nitrate (narGHJI) and nitrite (nir) reductase operons, as well as the putative nitrate transporter gene narT.</text>
</comment>
<dbReference type="Pfam" id="PF13424">
    <property type="entry name" value="TPR_12"/>
    <property type="match status" value="1"/>
</dbReference>
<feature type="transmembrane region" description="Helical" evidence="22">
    <location>
        <begin position="411"/>
        <end position="430"/>
    </location>
</feature>
<keyword evidence="16" id="KW-0902">Two-component regulatory system</keyword>
<evidence type="ECO:0000256" key="9">
    <source>
        <dbReference type="ARBA" id="ARBA00022490"/>
    </source>
</evidence>
<dbReference type="Pfam" id="PF02518">
    <property type="entry name" value="HATPase_c"/>
    <property type="match status" value="1"/>
</dbReference>
<dbReference type="GO" id="GO:0000155">
    <property type="term" value="F:phosphorelay sensor kinase activity"/>
    <property type="evidence" value="ECO:0007669"/>
    <property type="project" value="InterPro"/>
</dbReference>
<dbReference type="PRINTS" id="PR00344">
    <property type="entry name" value="BCTRLSENSOR"/>
</dbReference>
<accession>A0A1Y2PDE6</accession>
<keyword evidence="11 22" id="KW-0812">Transmembrane</keyword>